<dbReference type="Pfam" id="PF07690">
    <property type="entry name" value="MFS_1"/>
    <property type="match status" value="1"/>
</dbReference>
<protein>
    <submittedName>
        <fullName evidence="7">MFS transporter</fullName>
    </submittedName>
</protein>
<feature type="transmembrane region" description="Helical" evidence="6">
    <location>
        <begin position="277"/>
        <end position="294"/>
    </location>
</feature>
<dbReference type="AlphaFoldDB" id="A0A7C9LU03"/>
<dbReference type="PRINTS" id="PR01988">
    <property type="entry name" value="EXPORTERBACE"/>
</dbReference>
<organism evidence="7 8">
    <name type="scientific">Deinococcus arboris</name>
    <dbReference type="NCBI Taxonomy" id="2682977"/>
    <lineage>
        <taxon>Bacteria</taxon>
        <taxon>Thermotogati</taxon>
        <taxon>Deinococcota</taxon>
        <taxon>Deinococci</taxon>
        <taxon>Deinococcales</taxon>
        <taxon>Deinococcaceae</taxon>
        <taxon>Deinococcus</taxon>
    </lineage>
</organism>
<evidence type="ECO:0000256" key="4">
    <source>
        <dbReference type="ARBA" id="ARBA00022989"/>
    </source>
</evidence>
<sequence length="397" mass="42387">MNSPSFTLLVALNAISKFGDTLLTLALPFLYLQSTGDAGLALAALSFRALPYLIAPFLGELADRFETRTVYFWAQVVQAVFIGLLPWALHHPALGLLLLTLSGIGSVLAGLLNYYKLIPRLVPAEDLERAIGVFTSASDTAKLLGPLVGGVLLGLLGARMALYLDALTFLLSAVGVSLIVPASQVTAQGASSVWTSLKEGFQYFKQSAEMKALALTMSLANLGVGVLTSMMVTFFADVESLHANTVGALVAAAGVAGLLGSRFTHRILPGRPLTERVLLWQVVSLVASLLLVLPWTSMRVLGFCVLTFAMSASNVITIAYRQQTIPERLQGRVNANIRLFITGALPVSGLLFAWLTRQFGLPVSLLGVPVCCLLALGAWGWHVRQINASRAQADVRV</sequence>
<feature type="transmembrane region" description="Helical" evidence="6">
    <location>
        <begin position="361"/>
        <end position="381"/>
    </location>
</feature>
<feature type="transmembrane region" description="Helical" evidence="6">
    <location>
        <begin position="333"/>
        <end position="355"/>
    </location>
</feature>
<feature type="transmembrane region" description="Helical" evidence="6">
    <location>
        <begin position="300"/>
        <end position="321"/>
    </location>
</feature>
<keyword evidence="3 6" id="KW-0812">Transmembrane</keyword>
<comment type="subcellular location">
    <subcellularLocation>
        <location evidence="1">Cell membrane</location>
        <topology evidence="1">Multi-pass membrane protein</topology>
    </subcellularLocation>
</comment>
<dbReference type="PANTHER" id="PTHR23513">
    <property type="entry name" value="INTEGRAL MEMBRANE EFFLUX PROTEIN-RELATED"/>
    <property type="match status" value="1"/>
</dbReference>
<evidence type="ECO:0000313" key="8">
    <source>
        <dbReference type="Proteomes" id="UP000483286"/>
    </source>
</evidence>
<reference evidence="7 8" key="1">
    <citation type="submission" date="2019-12" db="EMBL/GenBank/DDBJ databases">
        <title>Deinococcus sp. HMF7620 Genome sequencing and assembly.</title>
        <authorList>
            <person name="Kang H."/>
            <person name="Kim H."/>
            <person name="Joh K."/>
        </authorList>
    </citation>
    <scope>NUCLEOTIDE SEQUENCE [LARGE SCALE GENOMIC DNA]</scope>
    <source>
        <strain evidence="7 8">HMF7620</strain>
    </source>
</reference>
<evidence type="ECO:0000256" key="2">
    <source>
        <dbReference type="ARBA" id="ARBA00022475"/>
    </source>
</evidence>
<evidence type="ECO:0000256" key="6">
    <source>
        <dbReference type="SAM" id="Phobius"/>
    </source>
</evidence>
<dbReference type="Gene3D" id="1.20.1250.20">
    <property type="entry name" value="MFS general substrate transporter like domains"/>
    <property type="match status" value="1"/>
</dbReference>
<dbReference type="GO" id="GO:0022857">
    <property type="term" value="F:transmembrane transporter activity"/>
    <property type="evidence" value="ECO:0007669"/>
    <property type="project" value="InterPro"/>
</dbReference>
<dbReference type="PANTHER" id="PTHR23513:SF6">
    <property type="entry name" value="MAJOR FACILITATOR SUPERFAMILY ASSOCIATED DOMAIN-CONTAINING PROTEIN"/>
    <property type="match status" value="1"/>
</dbReference>
<feature type="transmembrane region" description="Helical" evidence="6">
    <location>
        <begin position="241"/>
        <end position="265"/>
    </location>
</feature>
<evidence type="ECO:0000256" key="5">
    <source>
        <dbReference type="ARBA" id="ARBA00023136"/>
    </source>
</evidence>
<proteinExistence type="predicted"/>
<dbReference type="Proteomes" id="UP000483286">
    <property type="component" value="Unassembled WGS sequence"/>
</dbReference>
<evidence type="ECO:0000256" key="1">
    <source>
        <dbReference type="ARBA" id="ARBA00004651"/>
    </source>
</evidence>
<dbReference type="GO" id="GO:0005886">
    <property type="term" value="C:plasma membrane"/>
    <property type="evidence" value="ECO:0007669"/>
    <property type="project" value="UniProtKB-SubCell"/>
</dbReference>
<dbReference type="EMBL" id="WQLB01000076">
    <property type="protein sequence ID" value="MVN89481.1"/>
    <property type="molecule type" value="Genomic_DNA"/>
</dbReference>
<dbReference type="RefSeq" id="WP_157461739.1">
    <property type="nucleotide sequence ID" value="NZ_WQLB01000076.1"/>
</dbReference>
<evidence type="ECO:0000313" key="7">
    <source>
        <dbReference type="EMBL" id="MVN89481.1"/>
    </source>
</evidence>
<feature type="transmembrane region" description="Helical" evidence="6">
    <location>
        <begin position="212"/>
        <end position="235"/>
    </location>
</feature>
<keyword evidence="4 6" id="KW-1133">Transmembrane helix</keyword>
<keyword evidence="5 6" id="KW-0472">Membrane</keyword>
<dbReference type="InterPro" id="IPR036259">
    <property type="entry name" value="MFS_trans_sf"/>
</dbReference>
<feature type="transmembrane region" description="Helical" evidence="6">
    <location>
        <begin position="95"/>
        <end position="115"/>
    </location>
</feature>
<accession>A0A7C9LU03</accession>
<comment type="caution">
    <text evidence="7">The sequence shown here is derived from an EMBL/GenBank/DDBJ whole genome shotgun (WGS) entry which is preliminary data.</text>
</comment>
<keyword evidence="2" id="KW-1003">Cell membrane</keyword>
<evidence type="ECO:0000256" key="3">
    <source>
        <dbReference type="ARBA" id="ARBA00022692"/>
    </source>
</evidence>
<gene>
    <name evidence="7" type="ORF">GO986_22370</name>
</gene>
<dbReference type="CDD" id="cd06173">
    <property type="entry name" value="MFS_MefA_like"/>
    <property type="match status" value="1"/>
</dbReference>
<feature type="transmembrane region" description="Helical" evidence="6">
    <location>
        <begin position="40"/>
        <end position="58"/>
    </location>
</feature>
<name>A0A7C9LU03_9DEIO</name>
<feature type="transmembrane region" description="Helical" evidence="6">
    <location>
        <begin position="70"/>
        <end position="89"/>
    </location>
</feature>
<dbReference type="SUPFAM" id="SSF103473">
    <property type="entry name" value="MFS general substrate transporter"/>
    <property type="match status" value="1"/>
</dbReference>
<dbReference type="InterPro" id="IPR022324">
    <property type="entry name" value="Bacilysin_exporter_BacE_put"/>
</dbReference>
<keyword evidence="8" id="KW-1185">Reference proteome</keyword>
<dbReference type="InterPro" id="IPR011701">
    <property type="entry name" value="MFS"/>
</dbReference>